<gene>
    <name evidence="1" type="ORF">FH972_019274</name>
</gene>
<dbReference type="EMBL" id="CM017328">
    <property type="protein sequence ID" value="KAE8124380.1"/>
    <property type="molecule type" value="Genomic_DNA"/>
</dbReference>
<dbReference type="AlphaFoldDB" id="A0A5N6RSX0"/>
<sequence>MAFNKYKPKLRSRKLTAIQRRTANESFKQYGRGRERESVLENFKKQEHCRQQAASTLYIHIHKDPPQVRWRALHKHLTMMDDGKVKDSGNLNETLLGKELATTTVRVLLRLSSSPSHAVTEFGIRKLMGACFSPVISRREARSSQPTAKIVSQVLELESSSSSSLLSSSPCFVCNSDRLYYDDYIIYIPALDLEDELQANQYPPGLKLESHRRLFSPQTAFNLKKIKKNKNKKRLFASIRLVKETLKRRG</sequence>
<name>A0A5N6RSX0_9ROSI</name>
<protein>
    <submittedName>
        <fullName evidence="1">Uncharacterized protein</fullName>
    </submittedName>
</protein>
<accession>A0A5N6RSX0</accession>
<evidence type="ECO:0000313" key="2">
    <source>
        <dbReference type="Proteomes" id="UP000327013"/>
    </source>
</evidence>
<evidence type="ECO:0000313" key="1">
    <source>
        <dbReference type="EMBL" id="KAE8124380.1"/>
    </source>
</evidence>
<keyword evidence="2" id="KW-1185">Reference proteome</keyword>
<organism evidence="1 2">
    <name type="scientific">Carpinus fangiana</name>
    <dbReference type="NCBI Taxonomy" id="176857"/>
    <lineage>
        <taxon>Eukaryota</taxon>
        <taxon>Viridiplantae</taxon>
        <taxon>Streptophyta</taxon>
        <taxon>Embryophyta</taxon>
        <taxon>Tracheophyta</taxon>
        <taxon>Spermatophyta</taxon>
        <taxon>Magnoliopsida</taxon>
        <taxon>eudicotyledons</taxon>
        <taxon>Gunneridae</taxon>
        <taxon>Pentapetalae</taxon>
        <taxon>rosids</taxon>
        <taxon>fabids</taxon>
        <taxon>Fagales</taxon>
        <taxon>Betulaceae</taxon>
        <taxon>Carpinus</taxon>
    </lineage>
</organism>
<proteinExistence type="predicted"/>
<reference evidence="1 2" key="1">
    <citation type="submission" date="2019-06" db="EMBL/GenBank/DDBJ databases">
        <title>A chromosomal-level reference genome of Carpinus fangiana (Coryloideae, Betulaceae).</title>
        <authorList>
            <person name="Yang X."/>
            <person name="Wang Z."/>
            <person name="Zhang L."/>
            <person name="Hao G."/>
            <person name="Liu J."/>
            <person name="Yang Y."/>
        </authorList>
    </citation>
    <scope>NUCLEOTIDE SEQUENCE [LARGE SCALE GENOMIC DNA]</scope>
    <source>
        <strain evidence="1">Cfa_2016G</strain>
        <tissue evidence="1">Leaf</tissue>
    </source>
</reference>
<dbReference type="Proteomes" id="UP000327013">
    <property type="component" value="Chromosome 8"/>
</dbReference>